<evidence type="ECO:0000313" key="3">
    <source>
        <dbReference type="Proteomes" id="UP000093159"/>
    </source>
</evidence>
<comment type="caution">
    <text evidence="2">The sequence shown here is derived from an EMBL/GenBank/DDBJ whole genome shotgun (WGS) entry which is preliminary data.</text>
</comment>
<proteinExistence type="predicted"/>
<feature type="region of interest" description="Disordered" evidence="1">
    <location>
        <begin position="346"/>
        <end position="366"/>
    </location>
</feature>
<evidence type="ECO:0000313" key="2">
    <source>
        <dbReference type="EMBL" id="OCL89606.1"/>
    </source>
</evidence>
<keyword evidence="3" id="KW-1185">Reference proteome</keyword>
<dbReference type="EMBL" id="LDIR01000007">
    <property type="protein sequence ID" value="OCL89606.1"/>
    <property type="molecule type" value="Genomic_DNA"/>
</dbReference>
<gene>
    <name evidence="2" type="ORF">AAX28_02018</name>
</gene>
<dbReference type="Proteomes" id="UP000093159">
    <property type="component" value="Unassembled WGS sequence"/>
</dbReference>
<reference evidence="2 3" key="1">
    <citation type="submission" date="2015-05" db="EMBL/GenBank/DDBJ databases">
        <authorList>
            <person name="Rovetto F."/>
            <person name="Cocolin L."/>
            <person name="Illeghems K."/>
            <person name="Van Nieuwerburgh F."/>
            <person name="Houf K."/>
        </authorList>
    </citation>
    <scope>NUCLEOTIDE SEQUENCE [LARGE SCALE GENOMIC DNA]</scope>
    <source>
        <strain evidence="2 3">117434</strain>
    </source>
</reference>
<name>A0ABX2Y9P9_9BACT</name>
<dbReference type="RefSeq" id="WP_066180000.1">
    <property type="nucleotide sequence ID" value="NZ_LDIR01000007.1"/>
</dbReference>
<protein>
    <submittedName>
        <fullName evidence="2">Uncharacterized protein</fullName>
    </submittedName>
</protein>
<accession>A0ABX2Y9P9</accession>
<organism evidence="2 3">
    <name type="scientific">Arcobacter porcinus</name>
    <dbReference type="NCBI Taxonomy" id="1935204"/>
    <lineage>
        <taxon>Bacteria</taxon>
        <taxon>Pseudomonadati</taxon>
        <taxon>Campylobacterota</taxon>
        <taxon>Epsilonproteobacteria</taxon>
        <taxon>Campylobacterales</taxon>
        <taxon>Arcobacteraceae</taxon>
        <taxon>Arcobacter</taxon>
    </lineage>
</organism>
<evidence type="ECO:0000256" key="1">
    <source>
        <dbReference type="SAM" id="MobiDB-lite"/>
    </source>
</evidence>
<sequence>MKNKNIEKLFGNLNVTQNGNLLFIARIVIYEAILHNQEYKIDELLQLLEIKRPALLLIKDIDDFLKNKATIFDKEMRKKMDGFDNVPFLRPYLALFWQYKYILKKNHNIDLDDVFEYRREDINIDFFNSLPKIYNKILLSVLLFHYYCLRLKDNEKNEKLKYEDSFYENNSRTLLRAVEILINLQFLENNYIDEIYFQNIEDDDLIVHFINIIQNHKYEKISYFIKEDKHIGNYIHYENQKNLNLNFKLNSSRGIKKGESKTVEAINQNIVDYLGNGLYSYKKLIELKLKTEKVESSSTKSLSYKVQATQEEPFFENINKSIKQIKIPHEKEELIEINSKPTLSKRVVPKNEEEQETDNTIENPELDIPNSFKQLKQNRAYSANVTKDRLLLPNNYNIPEINIYKEFIKFVAQKPFSNNLSEEDIYNSIFLISVITGFGFNDILNIFIYRKNKFYETKTGVVELSLNAEAINTIDDEIFFNKSNKKIKYLLPKLFINLIDKTKNELIANDMLEKGLINEDRYKEYIKEKTKQFNKTIHFNIDKTWYFLISYIRSHLKEDVTALFSLSKNFKSDESKLAYGSTAKDSLIFSNFLLKIYDELDLENALLNLFKWSKHEYKISLNNDATMRAGSNRAIDPQKVKDFFSGLKNEINKSNNHIDKFNLFSIYTRVALGILLGTRTFNYSCSLDRVSFSFHTLIISEKSNTLISGIRLIPLCTQAEELIKEYQEKLTLLNIPNDNIYFMNIDKTYSLYSNEQATKILKDLNVAKELIDFLEKVPLNIGRHIISKYAIESNLNGFYLETFLGHYVSGAEQFGTFSNLNFKKYIETMRRFISEIAEIYGIY</sequence>